<name>A0A369Q8Z6_9SPHN</name>
<organism evidence="1 2">
    <name type="scientific">Alteripontixanthobacter maritimus</name>
    <dbReference type="NCBI Taxonomy" id="2161824"/>
    <lineage>
        <taxon>Bacteria</taxon>
        <taxon>Pseudomonadati</taxon>
        <taxon>Pseudomonadota</taxon>
        <taxon>Alphaproteobacteria</taxon>
        <taxon>Sphingomonadales</taxon>
        <taxon>Erythrobacteraceae</taxon>
        <taxon>Alteripontixanthobacter</taxon>
    </lineage>
</organism>
<keyword evidence="2" id="KW-1185">Reference proteome</keyword>
<dbReference type="RefSeq" id="WP_268243479.1">
    <property type="nucleotide sequence ID" value="NZ_QBKA01000002.1"/>
</dbReference>
<sequence>MTRTIKDAVFVLGGMHFFNMNAIAKFGRKVGQWLHETPGYAAS</sequence>
<dbReference type="AlphaFoldDB" id="A0A369Q8Z6"/>
<accession>A0A369Q8Z6</accession>
<dbReference type="EMBL" id="QBKA01000002">
    <property type="protein sequence ID" value="RDC60952.1"/>
    <property type="molecule type" value="Genomic_DNA"/>
</dbReference>
<evidence type="ECO:0000313" key="1">
    <source>
        <dbReference type="EMBL" id="RDC60952.1"/>
    </source>
</evidence>
<comment type="caution">
    <text evidence="1">The sequence shown here is derived from an EMBL/GenBank/DDBJ whole genome shotgun (WGS) entry which is preliminary data.</text>
</comment>
<protein>
    <submittedName>
        <fullName evidence="1">Uncharacterized protein</fullName>
    </submittedName>
</protein>
<proteinExistence type="predicted"/>
<evidence type="ECO:0000313" key="2">
    <source>
        <dbReference type="Proteomes" id="UP000253727"/>
    </source>
</evidence>
<reference evidence="1 2" key="1">
    <citation type="submission" date="2018-04" db="EMBL/GenBank/DDBJ databases">
        <title>Altererythrobacter sp. HME9302 genome sequencing and assembly.</title>
        <authorList>
            <person name="Kang H."/>
            <person name="Kim H."/>
            <person name="Joh K."/>
        </authorList>
    </citation>
    <scope>NUCLEOTIDE SEQUENCE [LARGE SCALE GENOMIC DNA]</scope>
    <source>
        <strain evidence="1 2">HME9302</strain>
    </source>
</reference>
<dbReference type="Proteomes" id="UP000253727">
    <property type="component" value="Unassembled WGS sequence"/>
</dbReference>
<gene>
    <name evidence="1" type="ORF">HME9302_02169</name>
</gene>